<name>A0A5B9M6L8_9BACT</name>
<dbReference type="InterPro" id="IPR002559">
    <property type="entry name" value="Transposase_11"/>
</dbReference>
<feature type="region of interest" description="Disordered" evidence="5">
    <location>
        <begin position="1"/>
        <end position="43"/>
    </location>
</feature>
<dbReference type="GO" id="GO:0003677">
    <property type="term" value="F:DNA binding"/>
    <property type="evidence" value="ECO:0007669"/>
    <property type="project" value="UniProtKB-KW"/>
</dbReference>
<comment type="similarity">
    <text evidence="1">Belongs to the transposase 11 family.</text>
</comment>
<protein>
    <submittedName>
        <fullName evidence="8">Transposase DDE domain protein</fullName>
    </submittedName>
</protein>
<keyword evidence="10" id="KW-1185">Reference proteome</keyword>
<gene>
    <name evidence="7" type="ORF">Mal15_02170</name>
    <name evidence="8" type="ORF">Mal15_08510</name>
    <name evidence="9" type="ORF">Mal15_19700</name>
</gene>
<evidence type="ECO:0000259" key="6">
    <source>
        <dbReference type="Pfam" id="PF01609"/>
    </source>
</evidence>
<evidence type="ECO:0000256" key="4">
    <source>
        <dbReference type="ARBA" id="ARBA00023172"/>
    </source>
</evidence>
<dbReference type="EMBL" id="CP036264">
    <property type="protein sequence ID" value="QEF97924.1"/>
    <property type="molecule type" value="Genomic_DNA"/>
</dbReference>
<evidence type="ECO:0000256" key="5">
    <source>
        <dbReference type="SAM" id="MobiDB-lite"/>
    </source>
</evidence>
<dbReference type="GO" id="GO:0006313">
    <property type="term" value="P:DNA transposition"/>
    <property type="evidence" value="ECO:0007669"/>
    <property type="project" value="InterPro"/>
</dbReference>
<evidence type="ECO:0000313" key="9">
    <source>
        <dbReference type="EMBL" id="QEF97924.1"/>
    </source>
</evidence>
<accession>A0A5B9M6L8</accession>
<dbReference type="NCBIfam" id="NF033592">
    <property type="entry name" value="transpos_IS4_1"/>
    <property type="match status" value="1"/>
</dbReference>
<evidence type="ECO:0000313" key="8">
    <source>
        <dbReference type="EMBL" id="QEF96821.1"/>
    </source>
</evidence>
<dbReference type="KEGG" id="smam:Mal15_02170"/>
<dbReference type="KEGG" id="smam:Mal15_08510"/>
<reference evidence="8 10" key="1">
    <citation type="submission" date="2019-02" db="EMBL/GenBank/DDBJ databases">
        <title>Planctomycetal bacteria perform biofilm scaping via a novel small molecule.</title>
        <authorList>
            <person name="Jeske O."/>
            <person name="Boedeker C."/>
            <person name="Wiegand S."/>
            <person name="Breitling P."/>
            <person name="Kallscheuer N."/>
            <person name="Jogler M."/>
            <person name="Rohde M."/>
            <person name="Petersen J."/>
            <person name="Medema M.H."/>
            <person name="Surup F."/>
            <person name="Jogler C."/>
        </authorList>
    </citation>
    <scope>NUCLEOTIDE SEQUENCE [LARGE SCALE GENOMIC DNA]</scope>
    <source>
        <strain evidence="8 10">Mal15</strain>
    </source>
</reference>
<feature type="compositionally biased region" description="Polar residues" evidence="5">
    <location>
        <begin position="30"/>
        <end position="39"/>
    </location>
</feature>
<dbReference type="Pfam" id="PF01609">
    <property type="entry name" value="DDE_Tnp_1"/>
    <property type="match status" value="1"/>
</dbReference>
<dbReference type="RefSeq" id="WP_147866038.1">
    <property type="nucleotide sequence ID" value="NZ_CP036264.1"/>
</dbReference>
<keyword evidence="3" id="KW-0238">DNA-binding</keyword>
<dbReference type="EMBL" id="CP036264">
    <property type="protein sequence ID" value="QEF96190.1"/>
    <property type="molecule type" value="Genomic_DNA"/>
</dbReference>
<sequence>MPAKQTKPKIVPKRGKPVVTPGTPDDLSVDQAQQEATTDASDRKFKSKDIQGLKYLDMIAPLLERLHDDQCERDKAGNRDLHYDQLCMLVLLYLFNPAITALRSIPQATELAKVKKRLGCGRTSLGSLSEASRVFDADRLKEVIAELGQHAQSVHGQKSLHGINQTITLVDGSLVSCLPRLIDASIFKGQSNSHLVKWRLHTHFEVDRYVPTRIDVTPDAGGQHDERSVLEQTIQRDRLYVMDRGYAKFSLFNKIVQAKSSYVCRVRDNSVYDVLEQRVLSEKAVAAGVLSDEIVDLGRHQGGNRERPGHPVRLICVRCSAHTSRGKYHGTSTGPSSDGILRIVTNMLDVPAEIIALIYSQRWIIEIFFRFFKQLMGCSHLIFHSQNGIEIQCYCALIACLLINIWTGRKPTKRTFEMISYYFMGLASEEELIAHLEKLKRHYDATATNQ</sequence>
<evidence type="ECO:0000256" key="3">
    <source>
        <dbReference type="ARBA" id="ARBA00023125"/>
    </source>
</evidence>
<evidence type="ECO:0000313" key="7">
    <source>
        <dbReference type="EMBL" id="QEF96190.1"/>
    </source>
</evidence>
<evidence type="ECO:0000313" key="10">
    <source>
        <dbReference type="Proteomes" id="UP000321353"/>
    </source>
</evidence>
<evidence type="ECO:0000256" key="2">
    <source>
        <dbReference type="ARBA" id="ARBA00022578"/>
    </source>
</evidence>
<dbReference type="PANTHER" id="PTHR33258:SF1">
    <property type="entry name" value="TRANSPOSASE INSL FOR INSERTION SEQUENCE ELEMENT IS186A-RELATED"/>
    <property type="match status" value="1"/>
</dbReference>
<keyword evidence="4" id="KW-0233">DNA recombination</keyword>
<feature type="compositionally biased region" description="Basic residues" evidence="5">
    <location>
        <begin position="1"/>
        <end position="16"/>
    </location>
</feature>
<dbReference type="Gene3D" id="3.90.350.10">
    <property type="entry name" value="Transposase Inhibitor Protein From Tn5, Chain A, domain 1"/>
    <property type="match status" value="1"/>
</dbReference>
<dbReference type="EMBL" id="CP036264">
    <property type="protein sequence ID" value="QEF96821.1"/>
    <property type="molecule type" value="Genomic_DNA"/>
</dbReference>
<dbReference type="SUPFAM" id="SSF53098">
    <property type="entry name" value="Ribonuclease H-like"/>
    <property type="match status" value="1"/>
</dbReference>
<dbReference type="GO" id="GO:0004803">
    <property type="term" value="F:transposase activity"/>
    <property type="evidence" value="ECO:0007669"/>
    <property type="project" value="InterPro"/>
</dbReference>
<feature type="domain" description="Transposase IS4-like" evidence="6">
    <location>
        <begin position="166"/>
        <end position="401"/>
    </location>
</feature>
<dbReference type="PANTHER" id="PTHR33258">
    <property type="entry name" value="TRANSPOSASE INSL FOR INSERTION SEQUENCE ELEMENT IS186A-RELATED"/>
    <property type="match status" value="1"/>
</dbReference>
<dbReference type="Proteomes" id="UP000321353">
    <property type="component" value="Chromosome"/>
</dbReference>
<keyword evidence="2" id="KW-0815">Transposition</keyword>
<dbReference type="KEGG" id="smam:Mal15_19700"/>
<proteinExistence type="inferred from homology"/>
<dbReference type="InterPro" id="IPR047952">
    <property type="entry name" value="Transpos_IS4"/>
</dbReference>
<dbReference type="InterPro" id="IPR012337">
    <property type="entry name" value="RNaseH-like_sf"/>
</dbReference>
<organism evidence="8 10">
    <name type="scientific">Stieleria maiorica</name>
    <dbReference type="NCBI Taxonomy" id="2795974"/>
    <lineage>
        <taxon>Bacteria</taxon>
        <taxon>Pseudomonadati</taxon>
        <taxon>Planctomycetota</taxon>
        <taxon>Planctomycetia</taxon>
        <taxon>Pirellulales</taxon>
        <taxon>Pirellulaceae</taxon>
        <taxon>Stieleria</taxon>
    </lineage>
</organism>
<dbReference type="AlphaFoldDB" id="A0A5B9M6L8"/>
<evidence type="ECO:0000256" key="1">
    <source>
        <dbReference type="ARBA" id="ARBA00010075"/>
    </source>
</evidence>